<dbReference type="FunFam" id="2.40.50.140:FF:000002">
    <property type="entry name" value="Translation initiation factor IF-1"/>
    <property type="match status" value="1"/>
</dbReference>
<dbReference type="Gene3D" id="2.40.50.140">
    <property type="entry name" value="Nucleic acid-binding proteins"/>
    <property type="match status" value="1"/>
</dbReference>
<dbReference type="InterPro" id="IPR006196">
    <property type="entry name" value="RNA-binding_domain_S1_IF1"/>
</dbReference>
<protein>
    <recommendedName>
        <fullName evidence="4 5">Translation initiation factor IF-1</fullName>
    </recommendedName>
</protein>
<comment type="similarity">
    <text evidence="1 4">Belongs to the IF-1 family.</text>
</comment>
<evidence type="ECO:0000313" key="7">
    <source>
        <dbReference type="EMBL" id="XCM78285.1"/>
    </source>
</evidence>
<dbReference type="InterPro" id="IPR003029">
    <property type="entry name" value="S1_domain"/>
</dbReference>
<proteinExistence type="inferred from homology"/>
<evidence type="ECO:0000256" key="3">
    <source>
        <dbReference type="ARBA" id="ARBA00022917"/>
    </source>
</evidence>
<evidence type="ECO:0000256" key="4">
    <source>
        <dbReference type="HAMAP-Rule" id="MF_00075"/>
    </source>
</evidence>
<evidence type="ECO:0000256" key="5">
    <source>
        <dbReference type="NCBIfam" id="TIGR00008"/>
    </source>
</evidence>
<dbReference type="PROSITE" id="PS50832">
    <property type="entry name" value="S1_IF1_TYPE"/>
    <property type="match status" value="1"/>
</dbReference>
<sequence>MTKTAKGIEVEGIVTECLRNATFKVQLQNGHMVLAHISGKIRKNYIKILPEDRVLVELSTYDLTRGRIRYRFRS</sequence>
<evidence type="ECO:0000256" key="2">
    <source>
        <dbReference type="ARBA" id="ARBA00022540"/>
    </source>
</evidence>
<dbReference type="Pfam" id="PF01176">
    <property type="entry name" value="eIF-1a"/>
    <property type="match status" value="1"/>
</dbReference>
<dbReference type="PANTHER" id="PTHR33370">
    <property type="entry name" value="TRANSLATION INITIATION FACTOR IF-1, CHLOROPLASTIC"/>
    <property type="match status" value="1"/>
</dbReference>
<dbReference type="HAMAP" id="MF_00075">
    <property type="entry name" value="IF_1"/>
    <property type="match status" value="1"/>
</dbReference>
<dbReference type="KEGG" id="kcm:ABWK59_04735"/>
<comment type="subcellular location">
    <subcellularLocation>
        <location evidence="4">Cytoplasm</location>
    </subcellularLocation>
</comment>
<comment type="function">
    <text evidence="4">One of the essential components for the initiation of protein synthesis. Stabilizes the binding of IF-2 and IF-3 on the 30S subunit to which N-formylmethionyl-tRNA(fMet) subsequently binds. Helps modulate mRNA selection, yielding the 30S pre-initiation complex (PIC). Upon addition of the 50S ribosomal subunit IF-1, IF-2 and IF-3 are released leaving the mature 70S translation initiation complex.</text>
</comment>
<keyword evidence="3 4" id="KW-0648">Protein biosynthesis</keyword>
<dbReference type="AlphaFoldDB" id="A0AAU8JSK5"/>
<dbReference type="SMART" id="SM00316">
    <property type="entry name" value="S1"/>
    <property type="match status" value="1"/>
</dbReference>
<keyword evidence="2 4" id="KW-0396">Initiation factor</keyword>
<gene>
    <name evidence="4 7" type="primary">infA</name>
    <name evidence="7" type="ORF">ABWK59_04735</name>
</gene>
<feature type="domain" description="S1-like" evidence="6">
    <location>
        <begin position="1"/>
        <end position="73"/>
    </location>
</feature>
<accession>A0AAU8JSK5</accession>
<evidence type="ECO:0000256" key="1">
    <source>
        <dbReference type="ARBA" id="ARBA00010939"/>
    </source>
</evidence>
<dbReference type="SUPFAM" id="SSF50249">
    <property type="entry name" value="Nucleic acid-binding proteins"/>
    <property type="match status" value="1"/>
</dbReference>
<dbReference type="EMBL" id="CP159872">
    <property type="protein sequence ID" value="XCM78285.1"/>
    <property type="molecule type" value="Genomic_DNA"/>
</dbReference>
<reference evidence="7" key="1">
    <citation type="submission" date="2024-06" db="EMBL/GenBank/DDBJ databases">
        <title>The genome sequences of Kitasatospora sp. strain HUAS MG31.</title>
        <authorList>
            <person name="Mo P."/>
        </authorList>
    </citation>
    <scope>NUCLEOTIDE SEQUENCE</scope>
    <source>
        <strain evidence="7">HUAS MG31</strain>
    </source>
</reference>
<dbReference type="GO" id="GO:0019843">
    <property type="term" value="F:rRNA binding"/>
    <property type="evidence" value="ECO:0007669"/>
    <property type="project" value="UniProtKB-UniRule"/>
</dbReference>
<organism evidence="7">
    <name type="scientific">Kitasatospora camelliae</name>
    <dbReference type="NCBI Taxonomy" id="3156397"/>
    <lineage>
        <taxon>Bacteria</taxon>
        <taxon>Bacillati</taxon>
        <taxon>Actinomycetota</taxon>
        <taxon>Actinomycetes</taxon>
        <taxon>Kitasatosporales</taxon>
        <taxon>Streptomycetaceae</taxon>
        <taxon>Kitasatospora</taxon>
    </lineage>
</organism>
<evidence type="ECO:0000259" key="6">
    <source>
        <dbReference type="PROSITE" id="PS50832"/>
    </source>
</evidence>
<name>A0AAU8JSK5_9ACTN</name>
<dbReference type="PANTHER" id="PTHR33370:SF1">
    <property type="entry name" value="TRANSLATION INITIATION FACTOR IF-1, CHLOROPLASTIC"/>
    <property type="match status" value="1"/>
</dbReference>
<dbReference type="GO" id="GO:0003743">
    <property type="term" value="F:translation initiation factor activity"/>
    <property type="evidence" value="ECO:0007669"/>
    <property type="project" value="UniProtKB-UniRule"/>
</dbReference>
<dbReference type="CDD" id="cd04451">
    <property type="entry name" value="S1_IF1"/>
    <property type="match status" value="1"/>
</dbReference>
<comment type="subunit">
    <text evidence="4">Component of the 30S ribosomal translation pre-initiation complex which assembles on the 30S ribosome in the order IF-2 and IF-3, IF-1 and N-formylmethionyl-tRNA(fMet); mRNA recruitment can occur at any time during PIC assembly.</text>
</comment>
<dbReference type="GO" id="GO:0005829">
    <property type="term" value="C:cytosol"/>
    <property type="evidence" value="ECO:0007669"/>
    <property type="project" value="TreeGrafter"/>
</dbReference>
<keyword evidence="4" id="KW-0694">RNA-binding</keyword>
<dbReference type="InterPro" id="IPR012340">
    <property type="entry name" value="NA-bd_OB-fold"/>
</dbReference>
<dbReference type="InterPro" id="IPR004368">
    <property type="entry name" value="TIF_IF1"/>
</dbReference>
<dbReference type="RefSeq" id="WP_354638056.1">
    <property type="nucleotide sequence ID" value="NZ_CP159872.1"/>
</dbReference>
<dbReference type="NCBIfam" id="TIGR00008">
    <property type="entry name" value="infA"/>
    <property type="match status" value="1"/>
</dbReference>
<keyword evidence="4" id="KW-0699">rRNA-binding</keyword>
<keyword evidence="4" id="KW-0963">Cytoplasm</keyword>
<dbReference type="GO" id="GO:0043022">
    <property type="term" value="F:ribosome binding"/>
    <property type="evidence" value="ECO:0007669"/>
    <property type="project" value="UniProtKB-UniRule"/>
</dbReference>